<evidence type="ECO:0000313" key="8">
    <source>
        <dbReference type="EMBL" id="RCI16319.1"/>
    </source>
</evidence>
<evidence type="ECO:0000256" key="4">
    <source>
        <dbReference type="ARBA" id="ARBA00022989"/>
    </source>
</evidence>
<comment type="caution">
    <text evidence="8">The sequence shown here is derived from an EMBL/GenBank/DDBJ whole genome shotgun (WGS) entry which is preliminary data.</text>
</comment>
<evidence type="ECO:0000313" key="9">
    <source>
        <dbReference type="Proteomes" id="UP000253664"/>
    </source>
</evidence>
<feature type="transmembrane region" description="Helical" evidence="7">
    <location>
        <begin position="110"/>
        <end position="131"/>
    </location>
</feature>
<feature type="transmembrane region" description="Helical" evidence="7">
    <location>
        <begin position="210"/>
        <end position="230"/>
    </location>
</feature>
<feature type="transmembrane region" description="Helical" evidence="7">
    <location>
        <begin position="242"/>
        <end position="262"/>
    </location>
</feature>
<evidence type="ECO:0000256" key="6">
    <source>
        <dbReference type="SAM" id="MobiDB-lite"/>
    </source>
</evidence>
<evidence type="ECO:0000256" key="3">
    <source>
        <dbReference type="ARBA" id="ARBA00022692"/>
    </source>
</evidence>
<dbReference type="Proteomes" id="UP000253664">
    <property type="component" value="Unassembled WGS sequence"/>
</dbReference>
<dbReference type="EMBL" id="LKCN02000001">
    <property type="protein sequence ID" value="RCI16319.1"/>
    <property type="molecule type" value="Genomic_DNA"/>
</dbReference>
<dbReference type="InterPro" id="IPR051633">
    <property type="entry name" value="AceTr"/>
</dbReference>
<feature type="transmembrane region" description="Helical" evidence="7">
    <location>
        <begin position="185"/>
        <end position="204"/>
    </location>
</feature>
<dbReference type="InterPro" id="IPR000791">
    <property type="entry name" value="Gpr1/Fun34/SatP-like"/>
</dbReference>
<keyword evidence="3 7" id="KW-0812">Transmembrane</keyword>
<protein>
    <recommendedName>
        <fullName evidence="10">GPR1/FUN34/YaaH-class plasma membrane protein</fullName>
    </recommendedName>
</protein>
<comment type="similarity">
    <text evidence="2">Belongs to the acetate uptake transporter (AceTr) (TC 2.A.96) family.</text>
</comment>
<evidence type="ECO:0000256" key="1">
    <source>
        <dbReference type="ARBA" id="ARBA00004141"/>
    </source>
</evidence>
<keyword evidence="5 7" id="KW-0472">Membrane</keyword>
<evidence type="ECO:0000256" key="2">
    <source>
        <dbReference type="ARBA" id="ARBA00005587"/>
    </source>
</evidence>
<dbReference type="AlphaFoldDB" id="A0A367LPI2"/>
<dbReference type="PANTHER" id="PTHR31123:SF4">
    <property type="entry name" value="PROTEIN ALCS"/>
    <property type="match status" value="1"/>
</dbReference>
<comment type="subcellular location">
    <subcellularLocation>
        <location evidence="1">Membrane</location>
        <topology evidence="1">Multi-pass membrane protein</topology>
    </subcellularLocation>
</comment>
<gene>
    <name evidence="8" type="ORF">L249_3200</name>
</gene>
<evidence type="ECO:0000256" key="7">
    <source>
        <dbReference type="SAM" id="Phobius"/>
    </source>
</evidence>
<accession>A0A367LPI2</accession>
<sequence length="297" mass="31829">MDGGAMLDRSQAPAPSRSLDAILPTRTGMPGKLRTNDLAQGGNCSTMSDKTHPSPTPRPDGEDGRLEALQNLRTATSVSMSPELFEKLYLTPANNKGGNLRRTFGNGAPLGSFWFQGGILMIIGCVLEWVLGNTFPAVTFGVYGTFWMGFAATQTPAFAIGSAYAPGKSAIEGMETRGYHASNAWWLLFMAIMSLLFCVCALRTNVVLTSLFFCIMVQFTLQTGASLALANDFETNKLVAKHLGVSAGAFSFIASIAGWYLLTAELLAAVDFPYQLNVGHLGNVLKGKSHNQPGKEE</sequence>
<reference evidence="8 9" key="1">
    <citation type="journal article" date="2015" name="BMC Genomics">
        <title>Insights from the genome of Ophiocordyceps polyrhachis-furcata to pathogenicity and host specificity in insect fungi.</title>
        <authorList>
            <person name="Wichadakul D."/>
            <person name="Kobmoo N."/>
            <person name="Ingsriswang S."/>
            <person name="Tangphatsornruang S."/>
            <person name="Chantasingh D."/>
            <person name="Luangsa-ard J.J."/>
            <person name="Eurwilaichitr L."/>
        </authorList>
    </citation>
    <scope>NUCLEOTIDE SEQUENCE [LARGE SCALE GENOMIC DNA]</scope>
    <source>
        <strain evidence="8 9">BCC 54312</strain>
    </source>
</reference>
<proteinExistence type="inferred from homology"/>
<evidence type="ECO:0008006" key="10">
    <source>
        <dbReference type="Google" id="ProtNLM"/>
    </source>
</evidence>
<feature type="region of interest" description="Disordered" evidence="6">
    <location>
        <begin position="1"/>
        <end position="63"/>
    </location>
</feature>
<dbReference type="GO" id="GO:0015123">
    <property type="term" value="F:acetate transmembrane transporter activity"/>
    <property type="evidence" value="ECO:0007669"/>
    <property type="project" value="TreeGrafter"/>
</dbReference>
<name>A0A367LPI2_9HYPO</name>
<organism evidence="8 9">
    <name type="scientific">Ophiocordyceps polyrhachis-furcata BCC 54312</name>
    <dbReference type="NCBI Taxonomy" id="1330021"/>
    <lineage>
        <taxon>Eukaryota</taxon>
        <taxon>Fungi</taxon>
        <taxon>Dikarya</taxon>
        <taxon>Ascomycota</taxon>
        <taxon>Pezizomycotina</taxon>
        <taxon>Sordariomycetes</taxon>
        <taxon>Hypocreomycetidae</taxon>
        <taxon>Hypocreales</taxon>
        <taxon>Ophiocordycipitaceae</taxon>
        <taxon>Ophiocordyceps</taxon>
    </lineage>
</organism>
<dbReference type="PANTHER" id="PTHR31123">
    <property type="entry name" value="ACCUMULATION OF DYADS PROTEIN 2-RELATED"/>
    <property type="match status" value="1"/>
</dbReference>
<dbReference type="GO" id="GO:0005886">
    <property type="term" value="C:plasma membrane"/>
    <property type="evidence" value="ECO:0007669"/>
    <property type="project" value="TreeGrafter"/>
</dbReference>
<feature type="transmembrane region" description="Helical" evidence="7">
    <location>
        <begin position="143"/>
        <end position="165"/>
    </location>
</feature>
<evidence type="ECO:0000256" key="5">
    <source>
        <dbReference type="ARBA" id="ARBA00023136"/>
    </source>
</evidence>
<dbReference type="OrthoDB" id="3648309at2759"/>
<keyword evidence="9" id="KW-1185">Reference proteome</keyword>
<keyword evidence="4 7" id="KW-1133">Transmembrane helix</keyword>
<dbReference type="Pfam" id="PF01184">
    <property type="entry name" value="Gpr1_Fun34_YaaH"/>
    <property type="match status" value="1"/>
</dbReference>